<evidence type="ECO:0000256" key="1">
    <source>
        <dbReference type="ARBA" id="ARBA00005233"/>
    </source>
</evidence>
<comment type="similarity">
    <text evidence="1">Belongs to the N-Me-Phe pilin family.</text>
</comment>
<dbReference type="EMBL" id="AP021881">
    <property type="protein sequence ID" value="BBP01366.1"/>
    <property type="molecule type" value="Genomic_DNA"/>
</dbReference>
<sequence>MKKSQHGFTLIELVVVITILGILAAIALPKFTAIQADARLAKMNGAMGAVKSAAAMAHATLLTRGFSSSYTGTPVPNIVIEGTTVVYTNGYPDAATIVPLAGLVSTDYVIAGLTAPRIAAPDGSHTSGTADCTISYTPSAAADTQPTYTLNATLANCS</sequence>
<dbReference type="AlphaFoldDB" id="A0A809RID5"/>
<dbReference type="SUPFAM" id="SSF54523">
    <property type="entry name" value="Pili subunits"/>
    <property type="match status" value="1"/>
</dbReference>
<keyword evidence="3" id="KW-0812">Transmembrane</keyword>
<dbReference type="GO" id="GO:0043107">
    <property type="term" value="P:type IV pilus-dependent motility"/>
    <property type="evidence" value="ECO:0007669"/>
    <property type="project" value="TreeGrafter"/>
</dbReference>
<accession>A0A809RID5</accession>
<evidence type="ECO:0000313" key="4">
    <source>
        <dbReference type="EMBL" id="BBP01366.1"/>
    </source>
</evidence>
<dbReference type="GO" id="GO:0044096">
    <property type="term" value="C:type IV pilus"/>
    <property type="evidence" value="ECO:0007669"/>
    <property type="project" value="TreeGrafter"/>
</dbReference>
<reference evidence="5" key="1">
    <citation type="submission" date="2019-11" db="EMBL/GenBank/DDBJ databases">
        <title>Isolation and characterization of a novel species in the genus Sulfuriferula.</title>
        <authorList>
            <person name="Mochizuki J."/>
            <person name="Kojima H."/>
            <person name="Fukui M."/>
        </authorList>
    </citation>
    <scope>NUCLEOTIDE SEQUENCE [LARGE SCALE GENOMIC DNA]</scope>
    <source>
        <strain evidence="5">SGTM</strain>
    </source>
</reference>
<evidence type="ECO:0000313" key="5">
    <source>
        <dbReference type="Proteomes" id="UP000463939"/>
    </source>
</evidence>
<dbReference type="InterPro" id="IPR012902">
    <property type="entry name" value="N_methyl_site"/>
</dbReference>
<protein>
    <recommendedName>
        <fullName evidence="6">MSHA pilin protein MshA</fullName>
    </recommendedName>
</protein>
<dbReference type="Pfam" id="PF07963">
    <property type="entry name" value="N_methyl"/>
    <property type="match status" value="1"/>
</dbReference>
<dbReference type="PANTHER" id="PTHR30093:SF34">
    <property type="entry name" value="PREPILIN PEPTIDASE-DEPENDENT PROTEIN D"/>
    <property type="match status" value="1"/>
</dbReference>
<evidence type="ECO:0000256" key="3">
    <source>
        <dbReference type="SAM" id="Phobius"/>
    </source>
</evidence>
<feature type="transmembrane region" description="Helical" evidence="3">
    <location>
        <begin position="7"/>
        <end position="28"/>
    </location>
</feature>
<dbReference type="NCBIfam" id="TIGR02532">
    <property type="entry name" value="IV_pilin_GFxxxE"/>
    <property type="match status" value="1"/>
</dbReference>
<gene>
    <name evidence="4" type="ORF">SFSGTM_20740</name>
</gene>
<keyword evidence="3" id="KW-0472">Membrane</keyword>
<organism evidence="4 5">
    <name type="scientific">Sulfuriferula nivalis</name>
    <dbReference type="NCBI Taxonomy" id="2675298"/>
    <lineage>
        <taxon>Bacteria</taxon>
        <taxon>Pseudomonadati</taxon>
        <taxon>Pseudomonadota</taxon>
        <taxon>Betaproteobacteria</taxon>
        <taxon>Nitrosomonadales</taxon>
        <taxon>Sulfuricellaceae</taxon>
        <taxon>Sulfuriferula</taxon>
    </lineage>
</organism>
<evidence type="ECO:0000256" key="2">
    <source>
        <dbReference type="ARBA" id="ARBA00022481"/>
    </source>
</evidence>
<keyword evidence="3" id="KW-1133">Transmembrane helix</keyword>
<name>A0A809RID5_9PROT</name>
<dbReference type="PROSITE" id="PS00409">
    <property type="entry name" value="PROKAR_NTER_METHYL"/>
    <property type="match status" value="1"/>
</dbReference>
<dbReference type="RefSeq" id="WP_162085152.1">
    <property type="nucleotide sequence ID" value="NZ_AP021881.1"/>
</dbReference>
<dbReference type="PANTHER" id="PTHR30093">
    <property type="entry name" value="GENERAL SECRETION PATHWAY PROTEIN G"/>
    <property type="match status" value="1"/>
</dbReference>
<keyword evidence="2" id="KW-0488">Methylation</keyword>
<evidence type="ECO:0008006" key="6">
    <source>
        <dbReference type="Google" id="ProtNLM"/>
    </source>
</evidence>
<keyword evidence="5" id="KW-1185">Reference proteome</keyword>
<proteinExistence type="inferred from homology"/>
<dbReference type="Gene3D" id="3.30.700.10">
    <property type="entry name" value="Glycoprotein, Type 4 Pilin"/>
    <property type="match status" value="1"/>
</dbReference>
<dbReference type="KEGG" id="sniv:SFSGTM_20740"/>
<dbReference type="Proteomes" id="UP000463939">
    <property type="component" value="Chromosome"/>
</dbReference>
<dbReference type="InterPro" id="IPR045584">
    <property type="entry name" value="Pilin-like"/>
</dbReference>